<accession>A0ABQ9G7P8</accession>
<protein>
    <submittedName>
        <fullName evidence="2">Uncharacterized protein</fullName>
    </submittedName>
</protein>
<organism evidence="2 3">
    <name type="scientific">Dryococelus australis</name>
    <dbReference type="NCBI Taxonomy" id="614101"/>
    <lineage>
        <taxon>Eukaryota</taxon>
        <taxon>Metazoa</taxon>
        <taxon>Ecdysozoa</taxon>
        <taxon>Arthropoda</taxon>
        <taxon>Hexapoda</taxon>
        <taxon>Insecta</taxon>
        <taxon>Pterygota</taxon>
        <taxon>Neoptera</taxon>
        <taxon>Polyneoptera</taxon>
        <taxon>Phasmatodea</taxon>
        <taxon>Verophasmatodea</taxon>
        <taxon>Anareolatae</taxon>
        <taxon>Phasmatidae</taxon>
        <taxon>Eurycanthinae</taxon>
        <taxon>Dryococelus</taxon>
    </lineage>
</organism>
<evidence type="ECO:0000313" key="3">
    <source>
        <dbReference type="Proteomes" id="UP001159363"/>
    </source>
</evidence>
<proteinExistence type="predicted"/>
<reference evidence="2 3" key="1">
    <citation type="submission" date="2023-02" db="EMBL/GenBank/DDBJ databases">
        <title>LHISI_Scaffold_Assembly.</title>
        <authorList>
            <person name="Stuart O.P."/>
            <person name="Cleave R."/>
            <person name="Magrath M.J.L."/>
            <person name="Mikheyev A.S."/>
        </authorList>
    </citation>
    <scope>NUCLEOTIDE SEQUENCE [LARGE SCALE GENOMIC DNA]</scope>
    <source>
        <strain evidence="2">Daus_M_001</strain>
        <tissue evidence="2">Leg muscle</tissue>
    </source>
</reference>
<dbReference type="EMBL" id="JARBHB010000015">
    <property type="protein sequence ID" value="KAJ8867477.1"/>
    <property type="molecule type" value="Genomic_DNA"/>
</dbReference>
<keyword evidence="1" id="KW-0812">Transmembrane</keyword>
<gene>
    <name evidence="2" type="ORF">PR048_031279</name>
</gene>
<comment type="caution">
    <text evidence="2">The sequence shown here is derived from an EMBL/GenBank/DDBJ whole genome shotgun (WGS) entry which is preliminary data.</text>
</comment>
<keyword evidence="1" id="KW-0472">Membrane</keyword>
<feature type="transmembrane region" description="Helical" evidence="1">
    <location>
        <begin position="20"/>
        <end position="41"/>
    </location>
</feature>
<evidence type="ECO:0000256" key="1">
    <source>
        <dbReference type="SAM" id="Phobius"/>
    </source>
</evidence>
<keyword evidence="1" id="KW-1133">Transmembrane helix</keyword>
<dbReference type="Proteomes" id="UP001159363">
    <property type="component" value="Chromosome 14"/>
</dbReference>
<sequence length="90" mass="10439">MNEQFFNFNICKIVACSLSFSAVSIYMDIINIFIRVAMILAGGNRRQSKLFLQELCGQYYVLNACAGVEYLTIIFVKEKHYFELINFKYG</sequence>
<keyword evidence="3" id="KW-1185">Reference proteome</keyword>
<name>A0ABQ9G7P8_9NEOP</name>
<evidence type="ECO:0000313" key="2">
    <source>
        <dbReference type="EMBL" id="KAJ8867477.1"/>
    </source>
</evidence>